<evidence type="ECO:0000313" key="2">
    <source>
        <dbReference type="Proteomes" id="UP000554482"/>
    </source>
</evidence>
<dbReference type="Proteomes" id="UP000554482">
    <property type="component" value="Unassembled WGS sequence"/>
</dbReference>
<dbReference type="SUPFAM" id="SSF54626">
    <property type="entry name" value="Chalcone isomerase"/>
    <property type="match status" value="1"/>
</dbReference>
<dbReference type="OrthoDB" id="18193at2759"/>
<dbReference type="InterPro" id="IPR036298">
    <property type="entry name" value="Chalcone_isomerase_sf"/>
</dbReference>
<dbReference type="AlphaFoldDB" id="A0A7J6VIQ9"/>
<dbReference type="PANTHER" id="PTHR47589">
    <property type="entry name" value="FATTY-ACID-BINDING PROTEIN 1"/>
    <property type="match status" value="1"/>
</dbReference>
<reference evidence="1 2" key="1">
    <citation type="submission" date="2020-06" db="EMBL/GenBank/DDBJ databases">
        <title>Transcriptomic and genomic resources for Thalictrum thalictroides and T. hernandezii: Facilitating candidate gene discovery in an emerging model plant lineage.</title>
        <authorList>
            <person name="Arias T."/>
            <person name="Riano-Pachon D.M."/>
            <person name="Di Stilio V.S."/>
        </authorList>
    </citation>
    <scope>NUCLEOTIDE SEQUENCE [LARGE SCALE GENOMIC DNA]</scope>
    <source>
        <strain evidence="2">cv. WT478/WT964</strain>
        <tissue evidence="1">Leaves</tissue>
    </source>
</reference>
<dbReference type="GO" id="GO:0005504">
    <property type="term" value="F:fatty acid binding"/>
    <property type="evidence" value="ECO:0007669"/>
    <property type="project" value="TreeGrafter"/>
</dbReference>
<dbReference type="EMBL" id="JABWDY010031827">
    <property type="protein sequence ID" value="KAF5184637.1"/>
    <property type="molecule type" value="Genomic_DNA"/>
</dbReference>
<keyword evidence="2" id="KW-1185">Reference proteome</keyword>
<sequence length="76" mass="8384">FTSFLKDEIKLPSGSVIDLSREHGHVLRTTINGKDVGNIQSKLLCQAVLDLYIGEDPFDAQAKEDTKLNLASLVQK</sequence>
<dbReference type="PANTHER" id="PTHR47589:SF5">
    <property type="entry name" value="CHALCONE ISOMERASE DOMAIN-CONTAINING PROTEIN"/>
    <property type="match status" value="1"/>
</dbReference>
<protein>
    <submittedName>
        <fullName evidence="1">Fatty-acid-binding protein</fullName>
    </submittedName>
</protein>
<gene>
    <name evidence="1" type="ORF">FRX31_025777</name>
</gene>
<dbReference type="GO" id="GO:0009570">
    <property type="term" value="C:chloroplast stroma"/>
    <property type="evidence" value="ECO:0007669"/>
    <property type="project" value="TreeGrafter"/>
</dbReference>
<name>A0A7J6VIQ9_THATH</name>
<evidence type="ECO:0000313" key="1">
    <source>
        <dbReference type="EMBL" id="KAF5184637.1"/>
    </source>
</evidence>
<accession>A0A7J6VIQ9</accession>
<feature type="non-terminal residue" evidence="1">
    <location>
        <position position="1"/>
    </location>
</feature>
<dbReference type="InterPro" id="IPR044228">
    <property type="entry name" value="FAP1"/>
</dbReference>
<dbReference type="Gene3D" id="3.50.70.10">
    <property type="match status" value="1"/>
</dbReference>
<dbReference type="GO" id="GO:0006631">
    <property type="term" value="P:fatty acid metabolic process"/>
    <property type="evidence" value="ECO:0007669"/>
    <property type="project" value="TreeGrafter"/>
</dbReference>
<organism evidence="1 2">
    <name type="scientific">Thalictrum thalictroides</name>
    <name type="common">Rue-anemone</name>
    <name type="synonym">Anemone thalictroides</name>
    <dbReference type="NCBI Taxonomy" id="46969"/>
    <lineage>
        <taxon>Eukaryota</taxon>
        <taxon>Viridiplantae</taxon>
        <taxon>Streptophyta</taxon>
        <taxon>Embryophyta</taxon>
        <taxon>Tracheophyta</taxon>
        <taxon>Spermatophyta</taxon>
        <taxon>Magnoliopsida</taxon>
        <taxon>Ranunculales</taxon>
        <taxon>Ranunculaceae</taxon>
        <taxon>Thalictroideae</taxon>
        <taxon>Thalictrum</taxon>
    </lineage>
</organism>
<dbReference type="InterPro" id="IPR016088">
    <property type="entry name" value="Chalcone_isomerase_3-sand"/>
</dbReference>
<comment type="caution">
    <text evidence="1">The sequence shown here is derived from an EMBL/GenBank/DDBJ whole genome shotgun (WGS) entry which is preliminary data.</text>
</comment>
<dbReference type="GO" id="GO:0016872">
    <property type="term" value="F:intramolecular lyase activity"/>
    <property type="evidence" value="ECO:0007669"/>
    <property type="project" value="InterPro"/>
</dbReference>
<proteinExistence type="predicted"/>